<protein>
    <submittedName>
        <fullName evidence="2">SDR family NAD(P)-dependent oxidoreductase</fullName>
    </submittedName>
</protein>
<reference evidence="2 3" key="1">
    <citation type="submission" date="2024-06" db="EMBL/GenBank/DDBJ databases">
        <title>The Natural Products Discovery Center: Release of the First 8490 Sequenced Strains for Exploring Actinobacteria Biosynthetic Diversity.</title>
        <authorList>
            <person name="Kalkreuter E."/>
            <person name="Kautsar S.A."/>
            <person name="Yang D."/>
            <person name="Bader C.D."/>
            <person name="Teijaro C.N."/>
            <person name="Fluegel L."/>
            <person name="Davis C.M."/>
            <person name="Simpson J.R."/>
            <person name="Lauterbach L."/>
            <person name="Steele A.D."/>
            <person name="Gui C."/>
            <person name="Meng S."/>
            <person name="Li G."/>
            <person name="Viehrig K."/>
            <person name="Ye F."/>
            <person name="Su P."/>
            <person name="Kiefer A.F."/>
            <person name="Nichols A."/>
            <person name="Cepeda A.J."/>
            <person name="Yan W."/>
            <person name="Fan B."/>
            <person name="Jiang Y."/>
            <person name="Adhikari A."/>
            <person name="Zheng C.-J."/>
            <person name="Schuster L."/>
            <person name="Cowan T.M."/>
            <person name="Smanski M.J."/>
            <person name="Chevrette M.G."/>
            <person name="De Carvalho L.P.S."/>
            <person name="Shen B."/>
        </authorList>
    </citation>
    <scope>NUCLEOTIDE SEQUENCE [LARGE SCALE GENOMIC DNA]</scope>
    <source>
        <strain evidence="2 3">NPDC048946</strain>
    </source>
</reference>
<comment type="caution">
    <text evidence="2">The sequence shown here is derived from an EMBL/GenBank/DDBJ whole genome shotgun (WGS) entry which is preliminary data.</text>
</comment>
<dbReference type="RefSeq" id="WP_358348459.1">
    <property type="nucleotide sequence ID" value="NZ_JBEZFP010000005.1"/>
</dbReference>
<dbReference type="PANTHER" id="PTHR43431">
    <property type="entry name" value="OXIDOREDUCTASE, SHORT CHAIN DEHYDROGENASE/REDUCTASE FAMILY (AFU_ORTHOLOGUE AFUA_5G14000)"/>
    <property type="match status" value="1"/>
</dbReference>
<dbReference type="Proteomes" id="UP001551482">
    <property type="component" value="Unassembled WGS sequence"/>
</dbReference>
<evidence type="ECO:0000256" key="1">
    <source>
        <dbReference type="SAM" id="MobiDB-lite"/>
    </source>
</evidence>
<keyword evidence="3" id="KW-1185">Reference proteome</keyword>
<dbReference type="Gene3D" id="3.40.50.720">
    <property type="entry name" value="NAD(P)-binding Rossmann-like Domain"/>
    <property type="match status" value="1"/>
</dbReference>
<name>A0ABV3DC14_9ACTN</name>
<sequence length="275" mass="27752">MSASGSPSAATSASAAAPAPASAPTPEAASAATSHSARRTAVVIGVGPGLGMSVAHRFAREGYAVALVSRTATRHAAYLAALAGTGAEAAAYTADVRDRDKLLAVLDAVTERFGTIDTVYYGPASTDPEGFPKPITEADSASVRAAMSWMYPAVDVVAKVLPGMLERGEGCLLFATGLSAVTPMPALGNLAVLSAALHNYALTLNAALADKGVYAGSLVIGGLIERGDIHAMIASGPQDFGDVGNSTLDPDEIADVAWQLRTDRSSAAATFSAFG</sequence>
<dbReference type="InterPro" id="IPR036291">
    <property type="entry name" value="NAD(P)-bd_dom_sf"/>
</dbReference>
<evidence type="ECO:0000313" key="3">
    <source>
        <dbReference type="Proteomes" id="UP001551482"/>
    </source>
</evidence>
<dbReference type="PANTHER" id="PTHR43431:SF7">
    <property type="entry name" value="OXIDOREDUCTASE, SHORT CHAIN DEHYDROGENASE_REDUCTASE FAMILY (AFU_ORTHOLOGUE AFUA_5G14000)"/>
    <property type="match status" value="1"/>
</dbReference>
<dbReference type="InterPro" id="IPR002347">
    <property type="entry name" value="SDR_fam"/>
</dbReference>
<organism evidence="2 3">
    <name type="scientific">Streptodolium elevatio</name>
    <dbReference type="NCBI Taxonomy" id="3157996"/>
    <lineage>
        <taxon>Bacteria</taxon>
        <taxon>Bacillati</taxon>
        <taxon>Actinomycetota</taxon>
        <taxon>Actinomycetes</taxon>
        <taxon>Kitasatosporales</taxon>
        <taxon>Streptomycetaceae</taxon>
        <taxon>Streptodolium</taxon>
    </lineage>
</organism>
<dbReference type="EMBL" id="JBEZFP010000005">
    <property type="protein sequence ID" value="MEU8132514.1"/>
    <property type="molecule type" value="Genomic_DNA"/>
</dbReference>
<proteinExistence type="predicted"/>
<feature type="region of interest" description="Disordered" evidence="1">
    <location>
        <begin position="1"/>
        <end position="34"/>
    </location>
</feature>
<evidence type="ECO:0000313" key="2">
    <source>
        <dbReference type="EMBL" id="MEU8132514.1"/>
    </source>
</evidence>
<dbReference type="SUPFAM" id="SSF51735">
    <property type="entry name" value="NAD(P)-binding Rossmann-fold domains"/>
    <property type="match status" value="1"/>
</dbReference>
<accession>A0ABV3DC14</accession>
<dbReference type="Pfam" id="PF00106">
    <property type="entry name" value="adh_short"/>
    <property type="match status" value="1"/>
</dbReference>
<gene>
    <name evidence="2" type="ORF">AB0C36_03310</name>
</gene>